<feature type="transmembrane region" description="Helical" evidence="9">
    <location>
        <begin position="12"/>
        <end position="31"/>
    </location>
</feature>
<dbReference type="GO" id="GO:0015271">
    <property type="term" value="F:outward rectifier potassium channel activity"/>
    <property type="evidence" value="ECO:0007669"/>
    <property type="project" value="TreeGrafter"/>
</dbReference>
<proteinExistence type="inferred from homology"/>
<sequence>MCKRLYGFLSWLASFTAVNTLIIYFAVGAYAYNALEGWDLEDAAYYLVITMTTVGYGDFAPATPEGRLFTCVYALLGITLGFRALSPIAEALLRSIDHAEQKTWNFLERHGFVAPHADMSSVEALSGGAANVNYCRHYCLALIGPLFVMIVGVILARTLEAHSWVDSIYWTIVTMTTIGYGDITPHTDAMKVATVIFVPVAVVSLANGITRVQMTNLRRKIRETDQAKIADKLLLREANGNPDETLTEAEFLVSVLKDNDIVDDLTLAIIRAEFRELVSTGEGAFETRVLDSRAVFRELQADGRIAHRGSEPLGTEIGNIALVNTKAFDGGYKEWRQYHWEKQVAAHARPKPTVIATPANSSSKVNGNMGASRFCDLGCYRTDKPVRNELV</sequence>
<reference evidence="11 12" key="1">
    <citation type="journal article" date="2024" name="Science">
        <title>Giant polyketide synthase enzymes in the biosynthesis of giant marine polyether toxins.</title>
        <authorList>
            <person name="Fallon T.R."/>
            <person name="Shende V.V."/>
            <person name="Wierzbicki I.H."/>
            <person name="Pendleton A.L."/>
            <person name="Watervoot N.F."/>
            <person name="Auber R.P."/>
            <person name="Gonzalez D.J."/>
            <person name="Wisecaver J.H."/>
            <person name="Moore B.S."/>
        </authorList>
    </citation>
    <scope>NUCLEOTIDE SEQUENCE [LARGE SCALE GENOMIC DNA]</scope>
    <source>
        <strain evidence="11 12">12B1</strain>
    </source>
</reference>
<feature type="domain" description="Potassium channel" evidence="10">
    <location>
        <begin position="146"/>
        <end position="206"/>
    </location>
</feature>
<dbReference type="InterPro" id="IPR013099">
    <property type="entry name" value="K_chnl_dom"/>
</dbReference>
<keyword evidence="4 9" id="KW-1133">Transmembrane helix</keyword>
<feature type="domain" description="Potassium channel" evidence="10">
    <location>
        <begin position="21"/>
        <end position="92"/>
    </location>
</feature>
<gene>
    <name evidence="11" type="ORF">AB1Y20_006805</name>
</gene>
<comment type="caution">
    <text evidence="11">The sequence shown here is derived from an EMBL/GenBank/DDBJ whole genome shotgun (WGS) entry which is preliminary data.</text>
</comment>
<evidence type="ECO:0000256" key="7">
    <source>
        <dbReference type="ARBA" id="ARBA00023303"/>
    </source>
</evidence>
<dbReference type="SUPFAM" id="SSF81324">
    <property type="entry name" value="Voltage-gated potassium channels"/>
    <property type="match status" value="2"/>
</dbReference>
<evidence type="ECO:0000256" key="3">
    <source>
        <dbReference type="ARBA" id="ARBA00022692"/>
    </source>
</evidence>
<evidence type="ECO:0000256" key="6">
    <source>
        <dbReference type="ARBA" id="ARBA00023136"/>
    </source>
</evidence>
<dbReference type="PANTHER" id="PTHR11003">
    <property type="entry name" value="POTASSIUM CHANNEL, SUBFAMILY K"/>
    <property type="match status" value="1"/>
</dbReference>
<feature type="transmembrane region" description="Helical" evidence="9">
    <location>
        <begin position="135"/>
        <end position="155"/>
    </location>
</feature>
<keyword evidence="7 8" id="KW-0407">Ion channel</keyword>
<dbReference type="Pfam" id="PF07885">
    <property type="entry name" value="Ion_trans_2"/>
    <property type="match status" value="2"/>
</dbReference>
<evidence type="ECO:0000256" key="5">
    <source>
        <dbReference type="ARBA" id="ARBA00023065"/>
    </source>
</evidence>
<keyword evidence="3 8" id="KW-0812">Transmembrane</keyword>
<name>A0AB34J1Q4_PRYPA</name>
<evidence type="ECO:0000259" key="10">
    <source>
        <dbReference type="Pfam" id="PF07885"/>
    </source>
</evidence>
<protein>
    <recommendedName>
        <fullName evidence="10">Potassium channel domain-containing protein</fullName>
    </recommendedName>
</protein>
<feature type="transmembrane region" description="Helical" evidence="9">
    <location>
        <begin position="189"/>
        <end position="210"/>
    </location>
</feature>
<accession>A0AB34J1Q4</accession>
<dbReference type="GO" id="GO:0030322">
    <property type="term" value="P:stabilization of membrane potential"/>
    <property type="evidence" value="ECO:0007669"/>
    <property type="project" value="TreeGrafter"/>
</dbReference>
<feature type="transmembrane region" description="Helical" evidence="9">
    <location>
        <begin position="68"/>
        <end position="85"/>
    </location>
</feature>
<comment type="subcellular location">
    <subcellularLocation>
        <location evidence="1">Membrane</location>
        <topology evidence="1">Multi-pass membrane protein</topology>
    </subcellularLocation>
</comment>
<dbReference type="EMBL" id="JBGBPQ010000015">
    <property type="protein sequence ID" value="KAL1510501.1"/>
    <property type="molecule type" value="Genomic_DNA"/>
</dbReference>
<dbReference type="GO" id="GO:0022841">
    <property type="term" value="F:potassium ion leak channel activity"/>
    <property type="evidence" value="ECO:0007669"/>
    <property type="project" value="TreeGrafter"/>
</dbReference>
<evidence type="ECO:0000256" key="4">
    <source>
        <dbReference type="ARBA" id="ARBA00022989"/>
    </source>
</evidence>
<dbReference type="Proteomes" id="UP001515480">
    <property type="component" value="Unassembled WGS sequence"/>
</dbReference>
<dbReference type="AlphaFoldDB" id="A0AB34J1Q4"/>
<dbReference type="GO" id="GO:0005886">
    <property type="term" value="C:plasma membrane"/>
    <property type="evidence" value="ECO:0007669"/>
    <property type="project" value="TreeGrafter"/>
</dbReference>
<keyword evidence="5 8" id="KW-0406">Ion transport</keyword>
<dbReference type="InterPro" id="IPR003280">
    <property type="entry name" value="2pore_dom_K_chnl"/>
</dbReference>
<keyword evidence="2 8" id="KW-0813">Transport</keyword>
<evidence type="ECO:0000256" key="2">
    <source>
        <dbReference type="ARBA" id="ARBA00022448"/>
    </source>
</evidence>
<evidence type="ECO:0000256" key="1">
    <source>
        <dbReference type="ARBA" id="ARBA00004141"/>
    </source>
</evidence>
<evidence type="ECO:0000256" key="9">
    <source>
        <dbReference type="SAM" id="Phobius"/>
    </source>
</evidence>
<organism evidence="11 12">
    <name type="scientific">Prymnesium parvum</name>
    <name type="common">Toxic golden alga</name>
    <dbReference type="NCBI Taxonomy" id="97485"/>
    <lineage>
        <taxon>Eukaryota</taxon>
        <taxon>Haptista</taxon>
        <taxon>Haptophyta</taxon>
        <taxon>Prymnesiophyceae</taxon>
        <taxon>Prymnesiales</taxon>
        <taxon>Prymnesiaceae</taxon>
        <taxon>Prymnesium</taxon>
    </lineage>
</organism>
<keyword evidence="12" id="KW-1185">Reference proteome</keyword>
<evidence type="ECO:0000313" key="11">
    <source>
        <dbReference type="EMBL" id="KAL1510501.1"/>
    </source>
</evidence>
<evidence type="ECO:0000313" key="12">
    <source>
        <dbReference type="Proteomes" id="UP001515480"/>
    </source>
</evidence>
<comment type="similarity">
    <text evidence="8">Belongs to the two pore domain potassium channel (TC 1.A.1.8) family.</text>
</comment>
<evidence type="ECO:0000256" key="8">
    <source>
        <dbReference type="RuleBase" id="RU003857"/>
    </source>
</evidence>
<dbReference type="PRINTS" id="PR01333">
    <property type="entry name" value="2POREKCHANEL"/>
</dbReference>
<dbReference type="PANTHER" id="PTHR11003:SF291">
    <property type="entry name" value="IP11374P"/>
    <property type="match status" value="1"/>
</dbReference>
<dbReference type="Gene3D" id="1.10.287.70">
    <property type="match status" value="2"/>
</dbReference>
<keyword evidence="6 9" id="KW-0472">Membrane</keyword>